<name>A0A7S3PR13_9STRA</name>
<dbReference type="EMBL" id="HBIN01023091">
    <property type="protein sequence ID" value="CAE0447799.1"/>
    <property type="molecule type" value="Transcribed_RNA"/>
</dbReference>
<evidence type="ECO:0000256" key="9">
    <source>
        <dbReference type="ARBA" id="ARBA00048017"/>
    </source>
</evidence>
<comment type="catalytic activity">
    <reaction evidence="9">
        <text>L-lysyl-[protein] + acetyl-CoA = N(6)-acetyl-L-lysyl-[protein] + CoA + H(+)</text>
        <dbReference type="Rhea" id="RHEA:45948"/>
        <dbReference type="Rhea" id="RHEA-COMP:9752"/>
        <dbReference type="Rhea" id="RHEA-COMP:10731"/>
        <dbReference type="ChEBI" id="CHEBI:15378"/>
        <dbReference type="ChEBI" id="CHEBI:29969"/>
        <dbReference type="ChEBI" id="CHEBI:57287"/>
        <dbReference type="ChEBI" id="CHEBI:57288"/>
        <dbReference type="ChEBI" id="CHEBI:61930"/>
        <dbReference type="EC" id="2.3.1.48"/>
    </reaction>
</comment>
<evidence type="ECO:0000256" key="7">
    <source>
        <dbReference type="ARBA" id="ARBA00026111"/>
    </source>
</evidence>
<dbReference type="CDD" id="cd04301">
    <property type="entry name" value="NAT_SF"/>
    <property type="match status" value="1"/>
</dbReference>
<dbReference type="PANTHER" id="PTHR14744:SF15">
    <property type="entry name" value="N-ALPHA-ACETYLTRANSFERASE 60"/>
    <property type="match status" value="1"/>
</dbReference>
<sequence>MALRKVRTDEEDPAQDAVMKQFQRKMGELTLNNFTEDGVSKESVSIDMPLESSPVHKELLNGNTNTALIKKRQSPSVGSDKNSPGPPIGTFVFREIACSEDVDYIRAINEECFPIKYDDSFYREVANGWSGNVRLDTIVGALPSRLGDLETGGDDKLGKVVGCITGQNRPLNERGTDGPCSDLADDFRSGSCYYILTLAVTEQQRRFGIATQLLNRLVEIAENIDGCMIVYLHVIHYNERAMRFYEKNGFRKRRRIKQFYSIGGKPYDAFLYVKYLHNAHPPQLKPSIWDSIINSFSSIIRYFM</sequence>
<dbReference type="GO" id="GO:0007059">
    <property type="term" value="P:chromosome segregation"/>
    <property type="evidence" value="ECO:0007669"/>
    <property type="project" value="UniProtKB-KW"/>
</dbReference>
<keyword evidence="5" id="KW-0012">Acyltransferase</keyword>
<proteinExistence type="inferred from homology"/>
<evidence type="ECO:0000256" key="4">
    <source>
        <dbReference type="ARBA" id="ARBA00022853"/>
    </source>
</evidence>
<dbReference type="GO" id="GO:0004402">
    <property type="term" value="F:histone acetyltransferase activity"/>
    <property type="evidence" value="ECO:0007669"/>
    <property type="project" value="TreeGrafter"/>
</dbReference>
<keyword evidence="4" id="KW-0156">Chromatin regulator</keyword>
<evidence type="ECO:0000313" key="12">
    <source>
        <dbReference type="EMBL" id="CAE0447799.1"/>
    </source>
</evidence>
<evidence type="ECO:0000256" key="6">
    <source>
        <dbReference type="ARBA" id="ARBA00025774"/>
    </source>
</evidence>
<gene>
    <name evidence="12" type="ORF">ASTO00021_LOCUS17762</name>
</gene>
<dbReference type="PROSITE" id="PS51186">
    <property type="entry name" value="GNAT"/>
    <property type="match status" value="1"/>
</dbReference>
<protein>
    <recommendedName>
        <fullName evidence="8">N-alpha-acetyltransferase 60</fullName>
        <ecNumber evidence="7">2.3.1.259</ecNumber>
        <ecNumber evidence="1">2.3.1.48</ecNumber>
    </recommendedName>
</protein>
<reference evidence="12" key="1">
    <citation type="submission" date="2021-01" db="EMBL/GenBank/DDBJ databases">
        <authorList>
            <person name="Corre E."/>
            <person name="Pelletier E."/>
            <person name="Niang G."/>
            <person name="Scheremetjew M."/>
            <person name="Finn R."/>
            <person name="Kale V."/>
            <person name="Holt S."/>
            <person name="Cochrane G."/>
            <person name="Meng A."/>
            <person name="Brown T."/>
            <person name="Cohen L."/>
        </authorList>
    </citation>
    <scope>NUCLEOTIDE SEQUENCE</scope>
    <source>
        <strain evidence="12">GSBS06</strain>
    </source>
</reference>
<comment type="similarity">
    <text evidence="6">Belongs to the acetyltransferase family. NAA60 subfamily.</text>
</comment>
<dbReference type="GO" id="GO:0120518">
    <property type="term" value="F:protein N-terminal-methionine acetyltransferase activity"/>
    <property type="evidence" value="ECO:0007669"/>
    <property type="project" value="UniProtKB-EC"/>
</dbReference>
<dbReference type="EC" id="2.3.1.259" evidence="7"/>
<evidence type="ECO:0000256" key="3">
    <source>
        <dbReference type="ARBA" id="ARBA00022829"/>
    </source>
</evidence>
<accession>A0A7S3PR13</accession>
<feature type="domain" description="N-acetyltransferase" evidence="11">
    <location>
        <begin position="91"/>
        <end position="277"/>
    </location>
</feature>
<evidence type="ECO:0000256" key="1">
    <source>
        <dbReference type="ARBA" id="ARBA00013184"/>
    </source>
</evidence>
<dbReference type="InterPro" id="IPR045141">
    <property type="entry name" value="NAA60-like"/>
</dbReference>
<dbReference type="GO" id="GO:0000139">
    <property type="term" value="C:Golgi membrane"/>
    <property type="evidence" value="ECO:0007669"/>
    <property type="project" value="TreeGrafter"/>
</dbReference>
<comment type="catalytic activity">
    <reaction evidence="10">
        <text>N-terminal L-methionyl-[transmembrane protein] + acetyl-CoA = N-terminal N(alpha)-acetyl-L-methionyl-[transmembrane protein] + CoA + H(+)</text>
        <dbReference type="Rhea" id="RHEA:50604"/>
        <dbReference type="Rhea" id="RHEA-COMP:12745"/>
        <dbReference type="Rhea" id="RHEA-COMP:12746"/>
        <dbReference type="ChEBI" id="CHEBI:15378"/>
        <dbReference type="ChEBI" id="CHEBI:57287"/>
        <dbReference type="ChEBI" id="CHEBI:57288"/>
        <dbReference type="ChEBI" id="CHEBI:64731"/>
        <dbReference type="ChEBI" id="CHEBI:133414"/>
        <dbReference type="EC" id="2.3.1.259"/>
    </reaction>
</comment>
<organism evidence="12">
    <name type="scientific">Aplanochytrium stocchinoi</name>
    <dbReference type="NCBI Taxonomy" id="215587"/>
    <lineage>
        <taxon>Eukaryota</taxon>
        <taxon>Sar</taxon>
        <taxon>Stramenopiles</taxon>
        <taxon>Bigyra</taxon>
        <taxon>Labyrinthulomycetes</taxon>
        <taxon>Thraustochytrida</taxon>
        <taxon>Thraustochytriidae</taxon>
        <taxon>Aplanochytrium</taxon>
    </lineage>
</organism>
<evidence type="ECO:0000256" key="8">
    <source>
        <dbReference type="ARBA" id="ARBA00026144"/>
    </source>
</evidence>
<dbReference type="PANTHER" id="PTHR14744">
    <property type="entry name" value="N-ALPHA-ACETYLTRANSFERASE 60"/>
    <property type="match status" value="1"/>
</dbReference>
<dbReference type="Gene3D" id="3.40.630.30">
    <property type="match status" value="1"/>
</dbReference>
<evidence type="ECO:0000256" key="2">
    <source>
        <dbReference type="ARBA" id="ARBA00022679"/>
    </source>
</evidence>
<keyword evidence="2" id="KW-0808">Transferase</keyword>
<keyword evidence="3" id="KW-0159">Chromosome partition</keyword>
<dbReference type="AlphaFoldDB" id="A0A7S3PR13"/>
<dbReference type="SUPFAM" id="SSF55729">
    <property type="entry name" value="Acyl-CoA N-acyltransferases (Nat)"/>
    <property type="match status" value="1"/>
</dbReference>
<dbReference type="InterPro" id="IPR016181">
    <property type="entry name" value="Acyl_CoA_acyltransferase"/>
</dbReference>
<dbReference type="InterPro" id="IPR000182">
    <property type="entry name" value="GNAT_dom"/>
</dbReference>
<dbReference type="EC" id="2.3.1.48" evidence="1"/>
<evidence type="ECO:0000256" key="5">
    <source>
        <dbReference type="ARBA" id="ARBA00023315"/>
    </source>
</evidence>
<evidence type="ECO:0000256" key="10">
    <source>
        <dbReference type="ARBA" id="ARBA00048848"/>
    </source>
</evidence>
<dbReference type="Pfam" id="PF00583">
    <property type="entry name" value="Acetyltransf_1"/>
    <property type="match status" value="1"/>
</dbReference>
<evidence type="ECO:0000259" key="11">
    <source>
        <dbReference type="PROSITE" id="PS51186"/>
    </source>
</evidence>